<comment type="caution">
    <text evidence="1">The sequence shown here is derived from an EMBL/GenBank/DDBJ whole genome shotgun (WGS) entry which is preliminary data.</text>
</comment>
<organism evidence="1 2">
    <name type="scientific">Armillaria tabescens</name>
    <name type="common">Ringless honey mushroom</name>
    <name type="synonym">Agaricus tabescens</name>
    <dbReference type="NCBI Taxonomy" id="1929756"/>
    <lineage>
        <taxon>Eukaryota</taxon>
        <taxon>Fungi</taxon>
        <taxon>Dikarya</taxon>
        <taxon>Basidiomycota</taxon>
        <taxon>Agaricomycotina</taxon>
        <taxon>Agaricomycetes</taxon>
        <taxon>Agaricomycetidae</taxon>
        <taxon>Agaricales</taxon>
        <taxon>Marasmiineae</taxon>
        <taxon>Physalacriaceae</taxon>
        <taxon>Desarmillaria</taxon>
    </lineage>
</organism>
<protein>
    <submittedName>
        <fullName evidence="1">Uncharacterized protein</fullName>
    </submittedName>
</protein>
<dbReference type="AlphaFoldDB" id="A0AA39MRH7"/>
<dbReference type="Proteomes" id="UP001175211">
    <property type="component" value="Unassembled WGS sequence"/>
</dbReference>
<dbReference type="GeneID" id="85348883"/>
<evidence type="ECO:0000313" key="1">
    <source>
        <dbReference type="EMBL" id="KAK0443972.1"/>
    </source>
</evidence>
<proteinExistence type="predicted"/>
<evidence type="ECO:0000313" key="2">
    <source>
        <dbReference type="Proteomes" id="UP001175211"/>
    </source>
</evidence>
<reference evidence="1" key="1">
    <citation type="submission" date="2023-06" db="EMBL/GenBank/DDBJ databases">
        <authorList>
            <consortium name="Lawrence Berkeley National Laboratory"/>
            <person name="Ahrendt S."/>
            <person name="Sahu N."/>
            <person name="Indic B."/>
            <person name="Wong-Bajracharya J."/>
            <person name="Merenyi Z."/>
            <person name="Ke H.-M."/>
            <person name="Monk M."/>
            <person name="Kocsube S."/>
            <person name="Drula E."/>
            <person name="Lipzen A."/>
            <person name="Balint B."/>
            <person name="Henrissat B."/>
            <person name="Andreopoulos B."/>
            <person name="Martin F.M."/>
            <person name="Harder C.B."/>
            <person name="Rigling D."/>
            <person name="Ford K.L."/>
            <person name="Foster G.D."/>
            <person name="Pangilinan J."/>
            <person name="Papanicolaou A."/>
            <person name="Barry K."/>
            <person name="LaButti K."/>
            <person name="Viragh M."/>
            <person name="Koriabine M."/>
            <person name="Yan M."/>
            <person name="Riley R."/>
            <person name="Champramary S."/>
            <person name="Plett K.L."/>
            <person name="Tsai I.J."/>
            <person name="Slot J."/>
            <person name="Sipos G."/>
            <person name="Plett J."/>
            <person name="Nagy L.G."/>
            <person name="Grigoriev I.V."/>
        </authorList>
    </citation>
    <scope>NUCLEOTIDE SEQUENCE</scope>
    <source>
        <strain evidence="1">CCBAS 213</strain>
    </source>
</reference>
<dbReference type="RefSeq" id="XP_060324939.1">
    <property type="nucleotide sequence ID" value="XM_060465335.1"/>
</dbReference>
<keyword evidence="2" id="KW-1185">Reference proteome</keyword>
<accession>A0AA39MRH7</accession>
<sequence length="183" mass="19831">MTLSLSSSVHTHASSSFASTAKVSERNAVEDLQDFTDQREDIIRVCDAVAKGDLTRQITFEARGEVFNKLKCVVNTVMKNIGGFAAEISLASESLMGGCVTISSLFNRISISDALGTSEDIICVTLSSKERGTSGRPSCWHGHWSNLLKEIEAKASDEPLDLKITVNGMITRLRTFAAEDVKS</sequence>
<name>A0AA39MRH7_ARMTA</name>
<dbReference type="EMBL" id="JAUEPS010000056">
    <property type="protein sequence ID" value="KAK0443972.1"/>
    <property type="molecule type" value="Genomic_DNA"/>
</dbReference>
<gene>
    <name evidence="1" type="ORF">EV420DRAFT_1018156</name>
</gene>